<protein>
    <submittedName>
        <fullName evidence="2">Uncharacterized protein</fullName>
    </submittedName>
</protein>
<evidence type="ECO:0000313" key="3">
    <source>
        <dbReference type="Proteomes" id="UP000000214"/>
    </source>
</evidence>
<dbReference type="EMBL" id="CP003493">
    <property type="protein sequence ID" value="AFV87974.1"/>
    <property type="molecule type" value="Genomic_DNA"/>
</dbReference>
<dbReference type="KEGG" id="pbo:PACID_01230"/>
<evidence type="ECO:0000256" key="1">
    <source>
        <dbReference type="SAM" id="MobiDB-lite"/>
    </source>
</evidence>
<reference evidence="2 3" key="1">
    <citation type="journal article" date="2012" name="BMC Genomics">
        <title>The genome sequence of Propionibacterium acidipropionici provides insights into its biotechnological and industrial potential.</title>
        <authorList>
            <person name="Parizzi L.P."/>
            <person name="Grassi M.C."/>
            <person name="Llerena L.A."/>
            <person name="Carazzolle M.F."/>
            <person name="Queiroz V.L."/>
            <person name="Lunardi I."/>
            <person name="Zeidler A.F."/>
            <person name="Teixeira P.J."/>
            <person name="Mieczkowski P."/>
            <person name="Rincones J."/>
            <person name="Pereira G.A."/>
        </authorList>
    </citation>
    <scope>NUCLEOTIDE SEQUENCE [LARGE SCALE GENOMIC DNA]</scope>
    <source>
        <strain evidence="3">ATCC 4875 / DSM 20272 / JCM 6432 / NBRC 12425 / NCIMB 8070</strain>
    </source>
</reference>
<dbReference type="HOGENOM" id="CLU_2509987_0_0_11"/>
<dbReference type="Proteomes" id="UP000000214">
    <property type="component" value="Chromosome"/>
</dbReference>
<dbReference type="PATRIC" id="fig|1171373.8.peg.121"/>
<feature type="compositionally biased region" description="Basic and acidic residues" evidence="1">
    <location>
        <begin position="68"/>
        <end position="78"/>
    </location>
</feature>
<feature type="compositionally biased region" description="Polar residues" evidence="1">
    <location>
        <begin position="1"/>
        <end position="22"/>
    </location>
</feature>
<gene>
    <name evidence="2" type="ordered locus">PACID_01230</name>
</gene>
<feature type="region of interest" description="Disordered" evidence="1">
    <location>
        <begin position="1"/>
        <end position="85"/>
    </location>
</feature>
<organism evidence="2 3">
    <name type="scientific">Acidipropionibacterium acidipropionici (strain ATCC 4875 / DSM 20272 / JCM 6432 / NBRC 12425 / NCIMB 8070 / 4)</name>
    <name type="common">Propionibacterium acidipropionici</name>
    <dbReference type="NCBI Taxonomy" id="1171373"/>
    <lineage>
        <taxon>Bacteria</taxon>
        <taxon>Bacillati</taxon>
        <taxon>Actinomycetota</taxon>
        <taxon>Actinomycetes</taxon>
        <taxon>Propionibacteriales</taxon>
        <taxon>Propionibacteriaceae</taxon>
        <taxon>Acidipropionibacterium</taxon>
    </lineage>
</organism>
<evidence type="ECO:0000313" key="2">
    <source>
        <dbReference type="EMBL" id="AFV87974.1"/>
    </source>
</evidence>
<dbReference type="AlphaFoldDB" id="K7RJ95"/>
<name>K7RJ95_ACIA4</name>
<dbReference type="STRING" id="1171373.PACID_01230"/>
<accession>K7RJ95</accession>
<proteinExistence type="predicted"/>
<sequence length="85" mass="9149">MRSRGASATVSGAPEATTTSSEGARRARGVRAVNMTLYSSRPQRISARVCGRSVDNSPPVDNSALRRGVGERPRERRTGPPRRLS</sequence>